<dbReference type="PANTHER" id="PTHR20996">
    <property type="entry name" value="NUCLEAR ENVELOPE PHOSPHATASE-REGULATORY SUBUNIT 1"/>
    <property type="match status" value="1"/>
</dbReference>
<evidence type="ECO:0000313" key="13">
    <source>
        <dbReference type="EMBL" id="CCA74480.1"/>
    </source>
</evidence>
<evidence type="ECO:0000313" key="14">
    <source>
        <dbReference type="Proteomes" id="UP000007148"/>
    </source>
</evidence>
<name>G4TT37_SERID</name>
<keyword evidence="8 12" id="KW-0472">Membrane</keyword>
<proteinExistence type="inferred from homology"/>
<dbReference type="InterPro" id="IPR005605">
    <property type="entry name" value="Spo7"/>
</dbReference>
<keyword evidence="9" id="KW-0539">Nucleus</keyword>
<comment type="similarity">
    <text evidence="3">Belongs to the CNEP1R1 family.</text>
</comment>
<keyword evidence="4" id="KW-0963">Cytoplasm</keyword>
<feature type="compositionally biased region" description="Low complexity" evidence="11">
    <location>
        <begin position="324"/>
        <end position="358"/>
    </location>
</feature>
<dbReference type="GO" id="GO:0006629">
    <property type="term" value="P:lipid metabolic process"/>
    <property type="evidence" value="ECO:0007669"/>
    <property type="project" value="UniProtKB-KW"/>
</dbReference>
<dbReference type="OMA" id="CCPRLAL"/>
<evidence type="ECO:0000256" key="8">
    <source>
        <dbReference type="ARBA" id="ARBA00023136"/>
    </source>
</evidence>
<evidence type="ECO:0000256" key="10">
    <source>
        <dbReference type="ARBA" id="ARBA00030458"/>
    </source>
</evidence>
<accession>G4TT37</accession>
<dbReference type="GO" id="GO:0019888">
    <property type="term" value="F:protein phosphatase regulator activity"/>
    <property type="evidence" value="ECO:0007669"/>
    <property type="project" value="InterPro"/>
</dbReference>
<dbReference type="EMBL" id="CAFZ01000317">
    <property type="protein sequence ID" value="CCA74480.1"/>
    <property type="molecule type" value="Genomic_DNA"/>
</dbReference>
<feature type="transmembrane region" description="Helical" evidence="12">
    <location>
        <begin position="115"/>
        <end position="137"/>
    </location>
</feature>
<keyword evidence="5 12" id="KW-0812">Transmembrane</keyword>
<comment type="subcellular location">
    <subcellularLocation>
        <location evidence="2">Cytoplasm</location>
    </subcellularLocation>
    <subcellularLocation>
        <location evidence="1">Nucleus membrane</location>
        <topology evidence="1">Multi-pass membrane protein</topology>
    </subcellularLocation>
</comment>
<evidence type="ECO:0000256" key="11">
    <source>
        <dbReference type="SAM" id="MobiDB-lite"/>
    </source>
</evidence>
<gene>
    <name evidence="13" type="ORF">PIIN_08433</name>
</gene>
<dbReference type="InParanoid" id="G4TT37"/>
<dbReference type="GO" id="GO:0031965">
    <property type="term" value="C:nuclear membrane"/>
    <property type="evidence" value="ECO:0007669"/>
    <property type="project" value="UniProtKB-SubCell"/>
</dbReference>
<feature type="region of interest" description="Disordered" evidence="11">
    <location>
        <begin position="187"/>
        <end position="238"/>
    </location>
</feature>
<dbReference type="PANTHER" id="PTHR20996:SF1">
    <property type="entry name" value="NUCLEAR ENVELOPE PHOSPHATASE-REGULATORY SUBUNIT 1"/>
    <property type="match status" value="1"/>
</dbReference>
<feature type="region of interest" description="Disordered" evidence="11">
    <location>
        <begin position="297"/>
        <end position="462"/>
    </location>
</feature>
<dbReference type="GO" id="GO:0071595">
    <property type="term" value="C:Nem1-Spo7 phosphatase complex"/>
    <property type="evidence" value="ECO:0007669"/>
    <property type="project" value="InterPro"/>
</dbReference>
<keyword evidence="7" id="KW-0443">Lipid metabolism</keyword>
<sequence>MPPRPRSPATQPYYPTADTATFRDLLLFEERLKRNAGLLKRRKSRYQFYLLLLVTAVLIFLSDVLLETELFLLPLNHAVYYYYSYTRSLETIPKRDLWRAEDDADAGIYFHLPPYVKTGCLFVLGVTLFLFFASGMYSERVGYANKYVPHANKALRSFNMYLNVRTQPLPSRLSRMAARIGLGPLFGSHTPKETSQPSSPLPITPRARTRSLSPPFGPRRAKSPTTDGSYGVIPTIPPSSNPRGELIFSSRVHAAFREGYERYRENYERRLQSGGVLGNQGGAGAGMKRSLLERFKASFGGGGDTPAFGTPRGAETPLSGEFMGSSGSPTAGTPGTLRGRLSSGSTPSGSRRSSPAPGGTTGSAGGASPTGSVGPSGTLGKRGSRRRQGARISRQGTPLLEIVESIRADGVSVGGQSTADSTSTFTTEPGTDDVASSGAPDSSPARRRTRPARSRSGSYAVS</sequence>
<evidence type="ECO:0000256" key="3">
    <source>
        <dbReference type="ARBA" id="ARBA00010998"/>
    </source>
</evidence>
<dbReference type="AlphaFoldDB" id="G4TT37"/>
<evidence type="ECO:0000256" key="7">
    <source>
        <dbReference type="ARBA" id="ARBA00023098"/>
    </source>
</evidence>
<evidence type="ECO:0000256" key="4">
    <source>
        <dbReference type="ARBA" id="ARBA00022490"/>
    </source>
</evidence>
<evidence type="ECO:0000256" key="12">
    <source>
        <dbReference type="SAM" id="Phobius"/>
    </source>
</evidence>
<dbReference type="InterPro" id="IPR019168">
    <property type="entry name" value="NEP1-R1"/>
</dbReference>
<organism evidence="13 14">
    <name type="scientific">Serendipita indica (strain DSM 11827)</name>
    <name type="common">Root endophyte fungus</name>
    <name type="synonym">Piriformospora indica</name>
    <dbReference type="NCBI Taxonomy" id="1109443"/>
    <lineage>
        <taxon>Eukaryota</taxon>
        <taxon>Fungi</taxon>
        <taxon>Dikarya</taxon>
        <taxon>Basidiomycota</taxon>
        <taxon>Agaricomycotina</taxon>
        <taxon>Agaricomycetes</taxon>
        <taxon>Sebacinales</taxon>
        <taxon>Serendipitaceae</taxon>
        <taxon>Serendipita</taxon>
    </lineage>
</organism>
<comment type="caution">
    <text evidence="13">The sequence shown here is derived from an EMBL/GenBank/DDBJ whole genome shotgun (WGS) entry which is preliminary data.</text>
</comment>
<dbReference type="STRING" id="1109443.G4TT37"/>
<dbReference type="HOGENOM" id="CLU_041822_0_0_1"/>
<evidence type="ECO:0000256" key="5">
    <source>
        <dbReference type="ARBA" id="ARBA00022692"/>
    </source>
</evidence>
<dbReference type="OrthoDB" id="5599171at2759"/>
<evidence type="ECO:0000256" key="6">
    <source>
        <dbReference type="ARBA" id="ARBA00022989"/>
    </source>
</evidence>
<dbReference type="GO" id="GO:0005737">
    <property type="term" value="C:cytoplasm"/>
    <property type="evidence" value="ECO:0007669"/>
    <property type="project" value="UniProtKB-SubCell"/>
</dbReference>
<keyword evidence="14" id="KW-1185">Reference proteome</keyword>
<feature type="compositionally biased region" description="Polar residues" evidence="11">
    <location>
        <begin position="414"/>
        <end position="429"/>
    </location>
</feature>
<reference evidence="13 14" key="1">
    <citation type="journal article" date="2011" name="PLoS Pathog.">
        <title>Endophytic Life Strategies Decoded by Genome and Transcriptome Analyses of the Mutualistic Root Symbiont Piriformospora indica.</title>
        <authorList>
            <person name="Zuccaro A."/>
            <person name="Lahrmann U."/>
            <person name="Guldener U."/>
            <person name="Langen G."/>
            <person name="Pfiffi S."/>
            <person name="Biedenkopf D."/>
            <person name="Wong P."/>
            <person name="Samans B."/>
            <person name="Grimm C."/>
            <person name="Basiewicz M."/>
            <person name="Murat C."/>
            <person name="Martin F."/>
            <person name="Kogel K.H."/>
        </authorList>
    </citation>
    <scope>NUCLEOTIDE SEQUENCE [LARGE SCALE GENOMIC DNA]</scope>
    <source>
        <strain evidence="13 14">DSM 11827</strain>
    </source>
</reference>
<dbReference type="Pfam" id="PF03907">
    <property type="entry name" value="Spo7"/>
    <property type="match status" value="1"/>
</dbReference>
<feature type="transmembrane region" description="Helical" evidence="12">
    <location>
        <begin position="48"/>
        <end position="66"/>
    </location>
</feature>
<evidence type="ECO:0000256" key="2">
    <source>
        <dbReference type="ARBA" id="ARBA00004496"/>
    </source>
</evidence>
<evidence type="ECO:0000256" key="9">
    <source>
        <dbReference type="ARBA" id="ARBA00023242"/>
    </source>
</evidence>
<evidence type="ECO:0000256" key="1">
    <source>
        <dbReference type="ARBA" id="ARBA00004232"/>
    </source>
</evidence>
<dbReference type="eggNOG" id="ENOG502S2NB">
    <property type="taxonomic scope" value="Eukaryota"/>
</dbReference>
<keyword evidence="6 12" id="KW-1133">Transmembrane helix</keyword>
<feature type="compositionally biased region" description="Low complexity" evidence="11">
    <location>
        <begin position="366"/>
        <end position="378"/>
    </location>
</feature>
<protein>
    <recommendedName>
        <fullName evidence="10">Transmembrane protein 188</fullName>
    </recommendedName>
</protein>
<dbReference type="Proteomes" id="UP000007148">
    <property type="component" value="Unassembled WGS sequence"/>
</dbReference>